<dbReference type="AlphaFoldDB" id="A0A4Y2UEB0"/>
<sequence>METEHLNHDCSTLPNLAINPDITNELLLDSEIRSNTKTILENVCNDFESIDVLSSKENKFVLLKKWKPPGSFSEYSNDGSDITNVTLDRNAECAPAESVFISNAASSQTDSIQNTASDENTLNSQITTAIVMPSLDSQNQASSDIVNSVKNTRTEMVPLQDPSKVGILSDNFTNDKNLSSSLAELADAEIVQTSENAVSIIISNPRFIQVLNCKDSGLSSDTSDIALDSNCIVSEKENLNEVIVAGSAPVSDYSLHEDNTEKDPHTEVANEIIYSEGEEIYNFAHTHSSTPNTLHSKDKRPYYRSRADLG</sequence>
<evidence type="ECO:0000313" key="2">
    <source>
        <dbReference type="EMBL" id="GBO11375.1"/>
    </source>
</evidence>
<evidence type="ECO:0000313" key="6">
    <source>
        <dbReference type="Proteomes" id="UP000499080"/>
    </source>
</evidence>
<dbReference type="Proteomes" id="UP000499080">
    <property type="component" value="Unassembled WGS sequence"/>
</dbReference>
<gene>
    <name evidence="5" type="ORF">AVEN_125198_1</name>
    <name evidence="4" type="ORF">AVEN_178640_1</name>
    <name evidence="2" type="ORF">AVEN_212537_1</name>
    <name evidence="3" type="ORF">AVEN_91656_1</name>
</gene>
<dbReference type="EMBL" id="BGPR01036327">
    <property type="protein sequence ID" value="GBO11497.1"/>
    <property type="molecule type" value="Genomic_DNA"/>
</dbReference>
<accession>A0A4Y2UEB0</accession>
<dbReference type="OrthoDB" id="6436981at2759"/>
<dbReference type="EMBL" id="BGPR01036247">
    <property type="protein sequence ID" value="GBO11375.1"/>
    <property type="molecule type" value="Genomic_DNA"/>
</dbReference>
<protein>
    <submittedName>
        <fullName evidence="2">Uncharacterized protein</fullName>
    </submittedName>
</protein>
<dbReference type="EMBL" id="BGPR01036284">
    <property type="protein sequence ID" value="GBO11418.1"/>
    <property type="molecule type" value="Genomic_DNA"/>
</dbReference>
<feature type="region of interest" description="Disordered" evidence="1">
    <location>
        <begin position="286"/>
        <end position="310"/>
    </location>
</feature>
<dbReference type="EMBL" id="BGPR01036324">
    <property type="protein sequence ID" value="GBO11495.1"/>
    <property type="molecule type" value="Genomic_DNA"/>
</dbReference>
<feature type="compositionally biased region" description="Basic and acidic residues" evidence="1">
    <location>
        <begin position="295"/>
        <end position="310"/>
    </location>
</feature>
<evidence type="ECO:0000313" key="5">
    <source>
        <dbReference type="EMBL" id="GBO11497.1"/>
    </source>
</evidence>
<evidence type="ECO:0000313" key="4">
    <source>
        <dbReference type="EMBL" id="GBO11495.1"/>
    </source>
</evidence>
<comment type="caution">
    <text evidence="2">The sequence shown here is derived from an EMBL/GenBank/DDBJ whole genome shotgun (WGS) entry which is preliminary data.</text>
</comment>
<evidence type="ECO:0000256" key="1">
    <source>
        <dbReference type="SAM" id="MobiDB-lite"/>
    </source>
</evidence>
<name>A0A4Y2UEB0_ARAVE</name>
<proteinExistence type="predicted"/>
<keyword evidence="6" id="KW-1185">Reference proteome</keyword>
<evidence type="ECO:0000313" key="3">
    <source>
        <dbReference type="EMBL" id="GBO11418.1"/>
    </source>
</evidence>
<reference evidence="2 6" key="1">
    <citation type="journal article" date="2019" name="Sci. Rep.">
        <title>Orb-weaving spider Araneus ventricosus genome elucidates the spidroin gene catalogue.</title>
        <authorList>
            <person name="Kono N."/>
            <person name="Nakamura H."/>
            <person name="Ohtoshi R."/>
            <person name="Moran D.A.P."/>
            <person name="Shinohara A."/>
            <person name="Yoshida Y."/>
            <person name="Fujiwara M."/>
            <person name="Mori M."/>
            <person name="Tomita M."/>
            <person name="Arakawa K."/>
        </authorList>
    </citation>
    <scope>NUCLEOTIDE SEQUENCE [LARGE SCALE GENOMIC DNA]</scope>
</reference>
<organism evidence="2 6">
    <name type="scientific">Araneus ventricosus</name>
    <name type="common">Orbweaver spider</name>
    <name type="synonym">Epeira ventricosa</name>
    <dbReference type="NCBI Taxonomy" id="182803"/>
    <lineage>
        <taxon>Eukaryota</taxon>
        <taxon>Metazoa</taxon>
        <taxon>Ecdysozoa</taxon>
        <taxon>Arthropoda</taxon>
        <taxon>Chelicerata</taxon>
        <taxon>Arachnida</taxon>
        <taxon>Araneae</taxon>
        <taxon>Araneomorphae</taxon>
        <taxon>Entelegynae</taxon>
        <taxon>Araneoidea</taxon>
        <taxon>Araneidae</taxon>
        <taxon>Araneus</taxon>
    </lineage>
</organism>